<dbReference type="EMBL" id="BAAAYL010000001">
    <property type="protein sequence ID" value="GAA3372966.1"/>
    <property type="molecule type" value="Genomic_DNA"/>
</dbReference>
<evidence type="ECO:0000313" key="2">
    <source>
        <dbReference type="Proteomes" id="UP001499990"/>
    </source>
</evidence>
<gene>
    <name evidence="1" type="ORF">GCM10020367_31040</name>
</gene>
<comment type="caution">
    <text evidence="1">The sequence shown here is derived from an EMBL/GenBank/DDBJ whole genome shotgun (WGS) entry which is preliminary data.</text>
</comment>
<keyword evidence="2" id="KW-1185">Reference proteome</keyword>
<sequence length="79" mass="8675">MKLSPNTTPVEPDNLLIRMHNQVGAAVDVTGSDFGSASRWDCHGCGAHSERPVRDILCFIRRGANEHAGTCRGSYHRLK</sequence>
<dbReference type="Proteomes" id="UP001499990">
    <property type="component" value="Unassembled WGS sequence"/>
</dbReference>
<dbReference type="RefSeq" id="WP_345037790.1">
    <property type="nucleotide sequence ID" value="NZ_BAAAYL010000001.1"/>
</dbReference>
<proteinExistence type="predicted"/>
<organism evidence="1 2">
    <name type="scientific">Streptomyces sannanensis</name>
    <dbReference type="NCBI Taxonomy" id="285536"/>
    <lineage>
        <taxon>Bacteria</taxon>
        <taxon>Bacillati</taxon>
        <taxon>Actinomycetota</taxon>
        <taxon>Actinomycetes</taxon>
        <taxon>Kitasatosporales</taxon>
        <taxon>Streptomycetaceae</taxon>
        <taxon>Streptomyces</taxon>
    </lineage>
</organism>
<reference evidence="2" key="1">
    <citation type="journal article" date="2019" name="Int. J. Syst. Evol. Microbiol.">
        <title>The Global Catalogue of Microorganisms (GCM) 10K type strain sequencing project: providing services to taxonomists for standard genome sequencing and annotation.</title>
        <authorList>
            <consortium name="The Broad Institute Genomics Platform"/>
            <consortium name="The Broad Institute Genome Sequencing Center for Infectious Disease"/>
            <person name="Wu L."/>
            <person name="Ma J."/>
        </authorList>
    </citation>
    <scope>NUCLEOTIDE SEQUENCE [LARGE SCALE GENOMIC DNA]</scope>
    <source>
        <strain evidence="2">JCM 9651</strain>
    </source>
</reference>
<evidence type="ECO:0000313" key="1">
    <source>
        <dbReference type="EMBL" id="GAA3372966.1"/>
    </source>
</evidence>
<protein>
    <submittedName>
        <fullName evidence="1">Uncharacterized protein</fullName>
    </submittedName>
</protein>
<name>A0ABP6SC82_9ACTN</name>
<accession>A0ABP6SC82</accession>